<organism evidence="1 2">
    <name type="scientific">Deinococcus ruber</name>
    <dbReference type="NCBI Taxonomy" id="1848197"/>
    <lineage>
        <taxon>Bacteria</taxon>
        <taxon>Thermotogati</taxon>
        <taxon>Deinococcota</taxon>
        <taxon>Deinococci</taxon>
        <taxon>Deinococcales</taxon>
        <taxon>Deinococcaceae</taxon>
        <taxon>Deinococcus</taxon>
    </lineage>
</organism>
<protein>
    <submittedName>
        <fullName evidence="1">Uncharacterized protein</fullName>
    </submittedName>
</protein>
<proteinExistence type="predicted"/>
<reference evidence="1" key="1">
    <citation type="journal article" date="2014" name="Int. J. Syst. Evol. Microbiol.">
        <title>Complete genome sequence of Corynebacterium casei LMG S-19264T (=DSM 44701T), isolated from a smear-ripened cheese.</title>
        <authorList>
            <consortium name="US DOE Joint Genome Institute (JGI-PGF)"/>
            <person name="Walter F."/>
            <person name="Albersmeier A."/>
            <person name="Kalinowski J."/>
            <person name="Ruckert C."/>
        </authorList>
    </citation>
    <scope>NUCLEOTIDE SEQUENCE</scope>
    <source>
        <strain evidence="1">JCM 31311</strain>
    </source>
</reference>
<keyword evidence="2" id="KW-1185">Reference proteome</keyword>
<evidence type="ECO:0000313" key="1">
    <source>
        <dbReference type="EMBL" id="GGR38445.1"/>
    </source>
</evidence>
<comment type="caution">
    <text evidence="1">The sequence shown here is derived from an EMBL/GenBank/DDBJ whole genome shotgun (WGS) entry which is preliminary data.</text>
</comment>
<dbReference type="Proteomes" id="UP000603865">
    <property type="component" value="Unassembled WGS sequence"/>
</dbReference>
<sequence>MLEVFVENVKRVDASVESGHGWFCKLTFQPTHKGVSIDPAERLGSFHQHCDRVELPADHCLPKSVQFQRCPALREIQRQALDDRICGLLGRLGGELSRCSASEGSSVASVSF</sequence>
<gene>
    <name evidence="1" type="ORF">GCM10008957_54460</name>
</gene>
<reference evidence="1" key="2">
    <citation type="submission" date="2020-09" db="EMBL/GenBank/DDBJ databases">
        <authorList>
            <person name="Sun Q."/>
            <person name="Ohkuma M."/>
        </authorList>
    </citation>
    <scope>NUCLEOTIDE SEQUENCE</scope>
    <source>
        <strain evidence="1">JCM 31311</strain>
    </source>
</reference>
<accession>A0A918FHR8</accession>
<name>A0A918FHR8_9DEIO</name>
<dbReference type="EMBL" id="BMQL01000086">
    <property type="protein sequence ID" value="GGR38445.1"/>
    <property type="molecule type" value="Genomic_DNA"/>
</dbReference>
<evidence type="ECO:0000313" key="2">
    <source>
        <dbReference type="Proteomes" id="UP000603865"/>
    </source>
</evidence>
<dbReference type="AlphaFoldDB" id="A0A918FHR8"/>